<dbReference type="InterPro" id="IPR047259">
    <property type="entry name" value="QUIRKY-like"/>
</dbReference>
<keyword evidence="5" id="KW-0106">Calcium</keyword>
<dbReference type="InterPro" id="IPR035892">
    <property type="entry name" value="C2_domain_sf"/>
</dbReference>
<dbReference type="SUPFAM" id="SSF49562">
    <property type="entry name" value="C2 domain (Calcium/lipid-binding domain, CaLB)"/>
    <property type="match status" value="2"/>
</dbReference>
<organism evidence="9 10">
    <name type="scientific">Hevea brasiliensis</name>
    <name type="common">Para rubber tree</name>
    <name type="synonym">Siphonia brasiliensis</name>
    <dbReference type="NCBI Taxonomy" id="3981"/>
    <lineage>
        <taxon>Eukaryota</taxon>
        <taxon>Viridiplantae</taxon>
        <taxon>Streptophyta</taxon>
        <taxon>Embryophyta</taxon>
        <taxon>Tracheophyta</taxon>
        <taxon>Spermatophyta</taxon>
        <taxon>Magnoliopsida</taxon>
        <taxon>eudicotyledons</taxon>
        <taxon>Gunneridae</taxon>
        <taxon>Pentapetalae</taxon>
        <taxon>rosids</taxon>
        <taxon>fabids</taxon>
        <taxon>Malpighiales</taxon>
        <taxon>Euphorbiaceae</taxon>
        <taxon>Crotonoideae</taxon>
        <taxon>Micrandreae</taxon>
        <taxon>Hevea</taxon>
    </lineage>
</organism>
<dbReference type="InterPro" id="IPR013583">
    <property type="entry name" value="MCTP_C"/>
</dbReference>
<dbReference type="Proteomes" id="UP000467840">
    <property type="component" value="Chromosome 14"/>
</dbReference>
<name>A0A6A6MFX9_HEVBR</name>
<evidence type="ECO:0000256" key="5">
    <source>
        <dbReference type="ARBA" id="ARBA00022837"/>
    </source>
</evidence>
<dbReference type="FunFam" id="2.60.40.150:FF:000090">
    <property type="entry name" value="C2 domain-containing protein"/>
    <property type="match status" value="1"/>
</dbReference>
<keyword evidence="4" id="KW-0677">Repeat</keyword>
<comment type="subcellular location">
    <subcellularLocation>
        <location evidence="1">Membrane</location>
        <topology evidence="1">Multi-pass membrane protein</topology>
    </subcellularLocation>
</comment>
<dbReference type="CDD" id="cd08378">
    <property type="entry name" value="C2B_MCTP_PRT_plant"/>
    <property type="match status" value="1"/>
</dbReference>
<dbReference type="AlphaFoldDB" id="A0A6A6MFX9"/>
<dbReference type="InterPro" id="IPR047255">
    <property type="entry name" value="C2D_MCTP_PRT_plant"/>
</dbReference>
<sequence length="601" mass="66693">MQYLFIRIVKARGLSHNESPYVKIRISNHSLRTKPAIYRPGEPTDSPEWNQVFALGYNRLDLTSSTLEVSVWDSPEQYLGGICLGLSDVLVRDPPDSPLAPQWYHLESSPGQNSCRVSGDIQLSVWIGTQNDDAFPEAWISDAPYVSHTRSKCIVSLERGHDIHCRRAVDDCLILVVEDRTNKEAISLGHIIIPLGSIEQRIDERHVAAKWFPLEGGASAGPIVDFRPTAKQLWKPAIGILELGILGARGLMPMKHNPYKGGKGSTDAYCVAKYGKKWVRTRTITDSFDPRWNEQYTWQVYDPCTVLTIGVFDNSRIFADPSGLEEKFDTRIGKLRIRVSTLESNKVQPKIPAGMDIRLSQAETVDADELDEEFDTIPSSKPPEIIRARYDRLRILAARVQTVLGDIATQGERVQALVELRLLRDYFGIAAGVGVQADEQGPFRGYGYNPVVNLSGVAGNTLFSLGTDISFNVAKGTFDEFSAGLSFNSPFLISALNLDDKLDAVKASCYYTFNPLTRTAIAAELKHNFSENGATIFTVGAQHSLFPFTLMKARVNNEAKIGGLIRFEVWEKLLVAITGEVDFRASNNKISQVGMSMAFSL</sequence>
<dbReference type="Gene3D" id="2.60.40.150">
    <property type="entry name" value="C2 domain"/>
    <property type="match status" value="2"/>
</dbReference>
<comment type="caution">
    <text evidence="9">The sequence shown here is derived from an EMBL/GenBank/DDBJ whole genome shotgun (WGS) entry which is preliminary data.</text>
</comment>
<dbReference type="SMART" id="SM00239">
    <property type="entry name" value="C2"/>
    <property type="match status" value="2"/>
</dbReference>
<keyword evidence="6" id="KW-1133">Transmembrane helix</keyword>
<evidence type="ECO:0000256" key="1">
    <source>
        <dbReference type="ARBA" id="ARBA00004141"/>
    </source>
</evidence>
<reference evidence="9 10" key="1">
    <citation type="journal article" date="2020" name="Mol. Plant">
        <title>The Chromosome-Based Rubber Tree Genome Provides New Insights into Spurge Genome Evolution and Rubber Biosynthesis.</title>
        <authorList>
            <person name="Liu J."/>
            <person name="Shi C."/>
            <person name="Shi C.C."/>
            <person name="Li W."/>
            <person name="Zhang Q.J."/>
            <person name="Zhang Y."/>
            <person name="Li K."/>
            <person name="Lu H.F."/>
            <person name="Shi C."/>
            <person name="Zhu S.T."/>
            <person name="Xiao Z.Y."/>
            <person name="Nan H."/>
            <person name="Yue Y."/>
            <person name="Zhu X.G."/>
            <person name="Wu Y."/>
            <person name="Hong X.N."/>
            <person name="Fan G.Y."/>
            <person name="Tong Y."/>
            <person name="Zhang D."/>
            <person name="Mao C.L."/>
            <person name="Liu Y.L."/>
            <person name="Hao S.J."/>
            <person name="Liu W.Q."/>
            <person name="Lv M.Q."/>
            <person name="Zhang H.B."/>
            <person name="Liu Y."/>
            <person name="Hu-Tang G.R."/>
            <person name="Wang J.P."/>
            <person name="Wang J.H."/>
            <person name="Sun Y.H."/>
            <person name="Ni S.B."/>
            <person name="Chen W.B."/>
            <person name="Zhang X.C."/>
            <person name="Jiao Y.N."/>
            <person name="Eichler E.E."/>
            <person name="Li G.H."/>
            <person name="Liu X."/>
            <person name="Gao L.Z."/>
        </authorList>
    </citation>
    <scope>NUCLEOTIDE SEQUENCE [LARGE SCALE GENOMIC DNA]</scope>
    <source>
        <strain evidence="10">cv. GT1</strain>
        <tissue evidence="9">Leaf</tissue>
    </source>
</reference>
<feature type="domain" description="C2" evidence="8">
    <location>
        <begin position="222"/>
        <end position="352"/>
    </location>
</feature>
<dbReference type="Pfam" id="PF08372">
    <property type="entry name" value="PRT_C"/>
    <property type="match status" value="1"/>
</dbReference>
<dbReference type="PROSITE" id="PS50004">
    <property type="entry name" value="C2"/>
    <property type="match status" value="2"/>
</dbReference>
<dbReference type="InterPro" id="IPR047257">
    <property type="entry name" value="C2B_MCTP_PRT_plant"/>
</dbReference>
<dbReference type="InterPro" id="IPR000008">
    <property type="entry name" value="C2_dom"/>
</dbReference>
<gene>
    <name evidence="9" type="ORF">GH714_021952</name>
</gene>
<dbReference type="PANTHER" id="PTHR31425:SF36">
    <property type="entry name" value="PROTEIN QUIRKY"/>
    <property type="match status" value="1"/>
</dbReference>
<dbReference type="InterPro" id="IPR023614">
    <property type="entry name" value="Porin_dom_sf"/>
</dbReference>
<evidence type="ECO:0000256" key="4">
    <source>
        <dbReference type="ARBA" id="ARBA00022737"/>
    </source>
</evidence>
<evidence type="ECO:0000256" key="6">
    <source>
        <dbReference type="ARBA" id="ARBA00022989"/>
    </source>
</evidence>
<protein>
    <recommendedName>
        <fullName evidence="8">C2 domain-containing protein</fullName>
    </recommendedName>
</protein>
<proteinExistence type="inferred from homology"/>
<evidence type="ECO:0000256" key="7">
    <source>
        <dbReference type="ARBA" id="ARBA00023136"/>
    </source>
</evidence>
<dbReference type="GO" id="GO:0005741">
    <property type="term" value="C:mitochondrial outer membrane"/>
    <property type="evidence" value="ECO:0007669"/>
    <property type="project" value="InterPro"/>
</dbReference>
<comment type="similarity">
    <text evidence="2">Belongs to the MCTP family.</text>
</comment>
<evidence type="ECO:0000256" key="3">
    <source>
        <dbReference type="ARBA" id="ARBA00022692"/>
    </source>
</evidence>
<dbReference type="Gene3D" id="2.40.160.10">
    <property type="entry name" value="Porin"/>
    <property type="match status" value="1"/>
</dbReference>
<evidence type="ECO:0000259" key="8">
    <source>
        <dbReference type="PROSITE" id="PS50004"/>
    </source>
</evidence>
<dbReference type="CDD" id="cd08379">
    <property type="entry name" value="C2D_MCTP_PRT_plant"/>
    <property type="match status" value="1"/>
</dbReference>
<keyword evidence="3" id="KW-0812">Transmembrane</keyword>
<dbReference type="GO" id="GO:0055085">
    <property type="term" value="P:transmembrane transport"/>
    <property type="evidence" value="ECO:0007669"/>
    <property type="project" value="InterPro"/>
</dbReference>
<evidence type="ECO:0000313" key="10">
    <source>
        <dbReference type="Proteomes" id="UP000467840"/>
    </source>
</evidence>
<evidence type="ECO:0000313" key="9">
    <source>
        <dbReference type="EMBL" id="KAF2311348.1"/>
    </source>
</evidence>
<dbReference type="PANTHER" id="PTHR31425">
    <property type="entry name" value="PHOSPHORIBOSYLANTHRANILATE TRANSFERASE ISOFORM 1"/>
    <property type="match status" value="1"/>
</dbReference>
<evidence type="ECO:0000256" key="2">
    <source>
        <dbReference type="ARBA" id="ARBA00007923"/>
    </source>
</evidence>
<dbReference type="Pfam" id="PF00168">
    <property type="entry name" value="C2"/>
    <property type="match status" value="1"/>
</dbReference>
<feature type="domain" description="C2" evidence="8">
    <location>
        <begin position="1"/>
        <end position="104"/>
    </location>
</feature>
<accession>A0A6A6MFX9</accession>
<dbReference type="EMBL" id="JAAGAX010000006">
    <property type="protein sequence ID" value="KAF2311348.1"/>
    <property type="molecule type" value="Genomic_DNA"/>
</dbReference>
<keyword evidence="10" id="KW-1185">Reference proteome</keyword>
<keyword evidence="7" id="KW-0472">Membrane</keyword>